<dbReference type="Pfam" id="PF00392">
    <property type="entry name" value="GntR"/>
    <property type="match status" value="1"/>
</dbReference>
<keyword evidence="1" id="KW-0805">Transcription regulation</keyword>
<dbReference type="RefSeq" id="WP_177220489.1">
    <property type="nucleotide sequence ID" value="NZ_FOYI01000004.1"/>
</dbReference>
<organism evidence="5 6">
    <name type="scientific">Poseidonocella sedimentorum</name>
    <dbReference type="NCBI Taxonomy" id="871652"/>
    <lineage>
        <taxon>Bacteria</taxon>
        <taxon>Pseudomonadati</taxon>
        <taxon>Pseudomonadota</taxon>
        <taxon>Alphaproteobacteria</taxon>
        <taxon>Rhodobacterales</taxon>
        <taxon>Roseobacteraceae</taxon>
        <taxon>Poseidonocella</taxon>
    </lineage>
</organism>
<dbReference type="EMBL" id="FOYI01000004">
    <property type="protein sequence ID" value="SFR06475.1"/>
    <property type="molecule type" value="Genomic_DNA"/>
</dbReference>
<dbReference type="InterPro" id="IPR008920">
    <property type="entry name" value="TF_FadR/GntR_C"/>
</dbReference>
<dbReference type="InterPro" id="IPR036388">
    <property type="entry name" value="WH-like_DNA-bd_sf"/>
</dbReference>
<dbReference type="PROSITE" id="PS50949">
    <property type="entry name" value="HTH_GNTR"/>
    <property type="match status" value="1"/>
</dbReference>
<evidence type="ECO:0000313" key="5">
    <source>
        <dbReference type="EMBL" id="SFR06475.1"/>
    </source>
</evidence>
<evidence type="ECO:0000313" key="6">
    <source>
        <dbReference type="Proteomes" id="UP000199302"/>
    </source>
</evidence>
<dbReference type="Gene3D" id="1.20.120.530">
    <property type="entry name" value="GntR ligand-binding domain-like"/>
    <property type="match status" value="1"/>
</dbReference>
<dbReference type="GO" id="GO:0003677">
    <property type="term" value="F:DNA binding"/>
    <property type="evidence" value="ECO:0007669"/>
    <property type="project" value="UniProtKB-KW"/>
</dbReference>
<proteinExistence type="predicted"/>
<dbReference type="SMART" id="SM00345">
    <property type="entry name" value="HTH_GNTR"/>
    <property type="match status" value="1"/>
</dbReference>
<dbReference type="SUPFAM" id="SSF48008">
    <property type="entry name" value="GntR ligand-binding domain-like"/>
    <property type="match status" value="1"/>
</dbReference>
<dbReference type="Proteomes" id="UP000199302">
    <property type="component" value="Unassembled WGS sequence"/>
</dbReference>
<dbReference type="PANTHER" id="PTHR43537:SF6">
    <property type="entry name" value="HTH-TYPE TRANSCRIPTIONAL REPRESSOR RSPR"/>
    <property type="match status" value="1"/>
</dbReference>
<gene>
    <name evidence="5" type="ORF">SAMN04515673_10491</name>
</gene>
<dbReference type="InterPro" id="IPR000524">
    <property type="entry name" value="Tscrpt_reg_HTH_GntR"/>
</dbReference>
<dbReference type="InterPro" id="IPR036390">
    <property type="entry name" value="WH_DNA-bd_sf"/>
</dbReference>
<dbReference type="InterPro" id="IPR011711">
    <property type="entry name" value="GntR_C"/>
</dbReference>
<reference evidence="5 6" key="1">
    <citation type="submission" date="2016-10" db="EMBL/GenBank/DDBJ databases">
        <authorList>
            <person name="de Groot N.N."/>
        </authorList>
    </citation>
    <scope>NUCLEOTIDE SEQUENCE [LARGE SCALE GENOMIC DNA]</scope>
    <source>
        <strain evidence="6">KMM 9023,NRIC 0796,JCM 17311,KCTC 23692</strain>
    </source>
</reference>
<dbReference type="Pfam" id="PF07729">
    <property type="entry name" value="FCD"/>
    <property type="match status" value="1"/>
</dbReference>
<keyword evidence="6" id="KW-1185">Reference proteome</keyword>
<accession>A0A1I6DLZ0</accession>
<keyword evidence="3" id="KW-0804">Transcription</keyword>
<evidence type="ECO:0000256" key="2">
    <source>
        <dbReference type="ARBA" id="ARBA00023125"/>
    </source>
</evidence>
<evidence type="ECO:0000259" key="4">
    <source>
        <dbReference type="PROSITE" id="PS50949"/>
    </source>
</evidence>
<dbReference type="Gene3D" id="1.10.10.10">
    <property type="entry name" value="Winged helix-like DNA-binding domain superfamily/Winged helix DNA-binding domain"/>
    <property type="match status" value="1"/>
</dbReference>
<dbReference type="AlphaFoldDB" id="A0A1I6DLZ0"/>
<protein>
    <submittedName>
        <fullName evidence="5">DNA-binding transcriptional regulator, GntR family</fullName>
    </submittedName>
</protein>
<dbReference type="SUPFAM" id="SSF46785">
    <property type="entry name" value="Winged helix' DNA-binding domain"/>
    <property type="match status" value="1"/>
</dbReference>
<evidence type="ECO:0000256" key="1">
    <source>
        <dbReference type="ARBA" id="ARBA00023015"/>
    </source>
</evidence>
<evidence type="ECO:0000256" key="3">
    <source>
        <dbReference type="ARBA" id="ARBA00023163"/>
    </source>
</evidence>
<dbReference type="SMART" id="SM00895">
    <property type="entry name" value="FCD"/>
    <property type="match status" value="1"/>
</dbReference>
<dbReference type="STRING" id="871652.SAMN04515673_10491"/>
<name>A0A1I6DLZ0_9RHOB</name>
<dbReference type="PANTHER" id="PTHR43537">
    <property type="entry name" value="TRANSCRIPTIONAL REGULATOR, GNTR FAMILY"/>
    <property type="match status" value="1"/>
</dbReference>
<dbReference type="GO" id="GO:0003700">
    <property type="term" value="F:DNA-binding transcription factor activity"/>
    <property type="evidence" value="ECO:0007669"/>
    <property type="project" value="InterPro"/>
</dbReference>
<feature type="domain" description="HTH gntR-type" evidence="4">
    <location>
        <begin position="11"/>
        <end position="78"/>
    </location>
</feature>
<sequence>MLEAADQIAPRTTTDMVFDALHEQIQTLKILPGTRISEAEVAANLGVSRQPVRDAFNRLSNLQLLRIRPQRATVVSGFSMPEIKNVRFIRLAIELEIARLACANWTPEHHQKLEANIERQRAAIAAIQIDRFHKLDYEFHQMICTLAGHPLAFKTLMQCKQKVERLCMLSLAREDEVSAVLVDHQDIAAALAEGSAEKVEKVFRRHLGRLDEAIIEIHEKHSEYFD</sequence>
<keyword evidence="2 5" id="KW-0238">DNA-binding</keyword>